<dbReference type="PROSITE" id="PS00571">
    <property type="entry name" value="AMIDASES"/>
    <property type="match status" value="1"/>
</dbReference>
<feature type="domain" description="Amidase" evidence="3">
    <location>
        <begin position="146"/>
        <end position="585"/>
    </location>
</feature>
<keyword evidence="2" id="KW-0812">Transmembrane</keyword>
<comment type="similarity">
    <text evidence="1">Belongs to the amidase family.</text>
</comment>
<dbReference type="InterPro" id="IPR052739">
    <property type="entry name" value="FAAH2"/>
</dbReference>
<dbReference type="InterPro" id="IPR020556">
    <property type="entry name" value="Amidase_CS"/>
</dbReference>
<organism evidence="4 5">
    <name type="scientific">Parnassius mnemosyne</name>
    <name type="common">clouded apollo</name>
    <dbReference type="NCBI Taxonomy" id="213953"/>
    <lineage>
        <taxon>Eukaryota</taxon>
        <taxon>Metazoa</taxon>
        <taxon>Ecdysozoa</taxon>
        <taxon>Arthropoda</taxon>
        <taxon>Hexapoda</taxon>
        <taxon>Insecta</taxon>
        <taxon>Pterygota</taxon>
        <taxon>Neoptera</taxon>
        <taxon>Endopterygota</taxon>
        <taxon>Lepidoptera</taxon>
        <taxon>Glossata</taxon>
        <taxon>Ditrysia</taxon>
        <taxon>Papilionoidea</taxon>
        <taxon>Papilionidae</taxon>
        <taxon>Parnassiinae</taxon>
        <taxon>Parnassini</taxon>
        <taxon>Parnassius</taxon>
        <taxon>Driopa</taxon>
    </lineage>
</organism>
<evidence type="ECO:0000313" key="4">
    <source>
        <dbReference type="EMBL" id="CAK1598694.1"/>
    </source>
</evidence>
<feature type="transmembrane region" description="Helical" evidence="2">
    <location>
        <begin position="64"/>
        <end position="84"/>
    </location>
</feature>
<sequence length="639" mass="71971">MANLLTGVCVMFFNASTNFVTRIVLIILSASVYHGFVIAEMLINNSNLWYPPCLSKLNTKLQRFLYNFVNIYFAIVAKKTVMMPWCLRRFLRFLVSLLAIIVVPISWLVNKRRKGTCPPPTNPLLFKSATTLTKMIRNKQLKSEQLLSAYIERCKEVNRYLNAIVEPRYDLALRDARLIDKMLAAYTGSTEALAEKYPLLGLPITVKESIAVEGMSNDSGTDCDFRNPAKKDAEIIKLAKAAGAIPIAVTNTPQLCMNWETYNNVTGLTLNPYNLKCTAGGSSGGEAALISSAASIMGVGSDIAGSLRLPAMFTGIYGHKPSPKLLSIEGHVPDSLDPDFEQYFALGPITRYAEDLPLLLKVLKQPSSPEIPFDKPIDFRKIKFYYMTGEGSDVTDRIGSEVQKAMEKAKSYIRHTYNVEVEELKIKNIEHMWEISIRVLFKIDHVRNIYTDPERREFWISTWPEVVKKLLGFSRHNLTCVLYGPVKKFLDALPSGYYKKLLAMFEEIKTDFQKALSENAVLFYPTYPNPAHVHYKIFYKFLNCGYLTIFNALGLPVTACPLGLTDHGLPVGMQIVSGRHNDHLTVAVAKEFEKAFGGWVPPNTSIETVQKYKNIDYVAFNVKDNNNSNVCRNINNNLQ</sequence>
<evidence type="ECO:0000313" key="5">
    <source>
        <dbReference type="Proteomes" id="UP001314205"/>
    </source>
</evidence>
<name>A0AAV1LUJ1_9NEOP</name>
<dbReference type="InterPro" id="IPR023631">
    <property type="entry name" value="Amidase_dom"/>
</dbReference>
<dbReference type="EMBL" id="CAVLGL010000104">
    <property type="protein sequence ID" value="CAK1598694.1"/>
    <property type="molecule type" value="Genomic_DNA"/>
</dbReference>
<comment type="caution">
    <text evidence="4">The sequence shown here is derived from an EMBL/GenBank/DDBJ whole genome shotgun (WGS) entry which is preliminary data.</text>
</comment>
<accession>A0AAV1LUJ1</accession>
<feature type="transmembrane region" description="Helical" evidence="2">
    <location>
        <begin position="20"/>
        <end position="43"/>
    </location>
</feature>
<evidence type="ECO:0000259" key="3">
    <source>
        <dbReference type="Pfam" id="PF01425"/>
    </source>
</evidence>
<gene>
    <name evidence="4" type="ORF">PARMNEM_LOCUS17658</name>
</gene>
<keyword evidence="2" id="KW-1133">Transmembrane helix</keyword>
<dbReference type="Pfam" id="PF01425">
    <property type="entry name" value="Amidase"/>
    <property type="match status" value="1"/>
</dbReference>
<dbReference type="InterPro" id="IPR036928">
    <property type="entry name" value="AS_sf"/>
</dbReference>
<keyword evidence="2" id="KW-0472">Membrane</keyword>
<keyword evidence="5" id="KW-1185">Reference proteome</keyword>
<dbReference type="GO" id="GO:0012505">
    <property type="term" value="C:endomembrane system"/>
    <property type="evidence" value="ECO:0007669"/>
    <property type="project" value="TreeGrafter"/>
</dbReference>
<reference evidence="4 5" key="1">
    <citation type="submission" date="2023-11" db="EMBL/GenBank/DDBJ databases">
        <authorList>
            <person name="Hedman E."/>
            <person name="Englund M."/>
            <person name="Stromberg M."/>
            <person name="Nyberg Akerstrom W."/>
            <person name="Nylinder S."/>
            <person name="Jareborg N."/>
            <person name="Kallberg Y."/>
            <person name="Kronander E."/>
        </authorList>
    </citation>
    <scope>NUCLEOTIDE SEQUENCE [LARGE SCALE GENOMIC DNA]</scope>
</reference>
<protein>
    <recommendedName>
        <fullName evidence="3">Amidase domain-containing protein</fullName>
    </recommendedName>
</protein>
<dbReference type="AlphaFoldDB" id="A0AAV1LUJ1"/>
<dbReference type="SUPFAM" id="SSF75304">
    <property type="entry name" value="Amidase signature (AS) enzymes"/>
    <property type="match status" value="1"/>
</dbReference>
<evidence type="ECO:0000256" key="1">
    <source>
        <dbReference type="ARBA" id="ARBA00009199"/>
    </source>
</evidence>
<dbReference type="PANTHER" id="PTHR43372">
    <property type="entry name" value="FATTY-ACID AMIDE HYDROLASE"/>
    <property type="match status" value="1"/>
</dbReference>
<dbReference type="Proteomes" id="UP001314205">
    <property type="component" value="Unassembled WGS sequence"/>
</dbReference>
<evidence type="ECO:0000256" key="2">
    <source>
        <dbReference type="SAM" id="Phobius"/>
    </source>
</evidence>
<dbReference type="Gene3D" id="3.90.1300.10">
    <property type="entry name" value="Amidase signature (AS) domain"/>
    <property type="match status" value="1"/>
</dbReference>
<dbReference type="PANTHER" id="PTHR43372:SF2">
    <property type="entry name" value="IP13792P"/>
    <property type="match status" value="1"/>
</dbReference>
<proteinExistence type="inferred from homology"/>
<feature type="transmembrane region" description="Helical" evidence="2">
    <location>
        <begin position="90"/>
        <end position="109"/>
    </location>
</feature>